<gene>
    <name evidence="1" type="ORF">DERYTH_LOCUS907</name>
</gene>
<accession>A0A9N8YVP0</accession>
<evidence type="ECO:0000313" key="1">
    <source>
        <dbReference type="EMBL" id="CAG8458889.1"/>
    </source>
</evidence>
<keyword evidence="2" id="KW-1185">Reference proteome</keyword>
<evidence type="ECO:0000313" key="2">
    <source>
        <dbReference type="Proteomes" id="UP000789405"/>
    </source>
</evidence>
<dbReference type="EMBL" id="CAJVPY010000223">
    <property type="protein sequence ID" value="CAG8458889.1"/>
    <property type="molecule type" value="Genomic_DNA"/>
</dbReference>
<dbReference type="Proteomes" id="UP000789405">
    <property type="component" value="Unassembled WGS sequence"/>
</dbReference>
<dbReference type="AlphaFoldDB" id="A0A9N8YVP0"/>
<name>A0A9N8YVP0_9GLOM</name>
<protein>
    <submittedName>
        <fullName evidence="1">12612_t:CDS:1</fullName>
    </submittedName>
</protein>
<organism evidence="1 2">
    <name type="scientific">Dentiscutata erythropus</name>
    <dbReference type="NCBI Taxonomy" id="1348616"/>
    <lineage>
        <taxon>Eukaryota</taxon>
        <taxon>Fungi</taxon>
        <taxon>Fungi incertae sedis</taxon>
        <taxon>Mucoromycota</taxon>
        <taxon>Glomeromycotina</taxon>
        <taxon>Glomeromycetes</taxon>
        <taxon>Diversisporales</taxon>
        <taxon>Gigasporaceae</taxon>
        <taxon>Dentiscutata</taxon>
    </lineage>
</organism>
<sequence>MLPLIDKTDQYYLLIQSKAFRVMYLAVTIGLRHCPELATIEL</sequence>
<comment type="caution">
    <text evidence="1">The sequence shown here is derived from an EMBL/GenBank/DDBJ whole genome shotgun (WGS) entry which is preliminary data.</text>
</comment>
<proteinExistence type="predicted"/>
<reference evidence="1" key="1">
    <citation type="submission" date="2021-06" db="EMBL/GenBank/DDBJ databases">
        <authorList>
            <person name="Kallberg Y."/>
            <person name="Tangrot J."/>
            <person name="Rosling A."/>
        </authorList>
    </citation>
    <scope>NUCLEOTIDE SEQUENCE</scope>
    <source>
        <strain evidence="1">MA453B</strain>
    </source>
</reference>